<dbReference type="SUPFAM" id="SSF144074">
    <property type="entry name" value="E2F-DP heterodimerization region"/>
    <property type="match status" value="1"/>
</dbReference>
<dbReference type="InterPro" id="IPR036388">
    <property type="entry name" value="WH-like_DNA-bd_sf"/>
</dbReference>
<dbReference type="InterPro" id="IPR036390">
    <property type="entry name" value="WH_DNA-bd_sf"/>
</dbReference>
<feature type="domain" description="E2F/DP family winged-helix DNA-binding" evidence="7">
    <location>
        <begin position="60"/>
        <end position="125"/>
    </location>
</feature>
<dbReference type="InterPro" id="IPR032198">
    <property type="entry name" value="E2F_CC-MB"/>
</dbReference>
<keyword evidence="9" id="KW-1185">Reference proteome</keyword>
<evidence type="ECO:0000256" key="4">
    <source>
        <dbReference type="ARBA" id="ARBA00023163"/>
    </source>
</evidence>
<accession>A0ABQ9TGZ6</accession>
<keyword evidence="3 5" id="KW-0238">DNA-binding</keyword>
<dbReference type="SMART" id="SM01372">
    <property type="entry name" value="E2F_TDP"/>
    <property type="match status" value="1"/>
</dbReference>
<reference evidence="8 9" key="1">
    <citation type="submission" date="2023-05" db="EMBL/GenBank/DDBJ databases">
        <title>B98-5 Cell Line De Novo Hybrid Assembly: An Optical Mapping Approach.</title>
        <authorList>
            <person name="Kananen K."/>
            <person name="Auerbach J.A."/>
            <person name="Kautto E."/>
            <person name="Blachly J.S."/>
        </authorList>
    </citation>
    <scope>NUCLEOTIDE SEQUENCE [LARGE SCALE GENOMIC DNA]</scope>
    <source>
        <strain evidence="8">B95-8</strain>
        <tissue evidence="8">Cell line</tissue>
    </source>
</reference>
<dbReference type="InterPro" id="IPR037241">
    <property type="entry name" value="E2F-DP_heterodim"/>
</dbReference>
<feature type="compositionally biased region" description="Low complexity" evidence="6">
    <location>
        <begin position="241"/>
        <end position="263"/>
    </location>
</feature>
<proteinExistence type="inferred from homology"/>
<dbReference type="SUPFAM" id="SSF46785">
    <property type="entry name" value="Winged helix' DNA-binding domain"/>
    <property type="match status" value="1"/>
</dbReference>
<evidence type="ECO:0000256" key="1">
    <source>
        <dbReference type="ARBA" id="ARBA00010940"/>
    </source>
</evidence>
<comment type="caution">
    <text evidence="8">The sequence shown here is derived from an EMBL/GenBank/DDBJ whole genome shotgun (WGS) entry which is preliminary data.</text>
</comment>
<comment type="subcellular location">
    <subcellularLocation>
        <location evidence="5">Nucleus</location>
    </subcellularLocation>
</comment>
<sequence length="277" mass="30553">MSQQQPEGNLPNLPTDLAEEAVCRQDATSAECPLPSTIRDNFRNDAQPESKIKTINVKPQSEASLAHLTRKFVDILRFAPGGVVNLNQAAAELAVQKRRIYDVTSVLHGVKLIEKSAKNHIQWIGPDLNPAATPEGKKLQEELCKLSAMEDALDGLINDCTQQLNELTDDEEMKKLAYMTYEEVHRSERFREQILFVIKAPLETSLEVSVSGDPLLLRLHSPNEPINVCLCVPKENAANDTSEGAETSSESAGTSSELAGTSSESRHLERPEEEENP</sequence>
<protein>
    <recommendedName>
        <fullName evidence="7">E2F/DP family winged-helix DNA-binding domain-containing protein</fullName>
    </recommendedName>
</protein>
<dbReference type="Gene3D" id="6.10.250.540">
    <property type="match status" value="1"/>
</dbReference>
<evidence type="ECO:0000259" key="7">
    <source>
        <dbReference type="SMART" id="SM01372"/>
    </source>
</evidence>
<keyword evidence="2 5" id="KW-0805">Transcription regulation</keyword>
<dbReference type="CDD" id="cd14660">
    <property type="entry name" value="E2F_DD"/>
    <property type="match status" value="1"/>
</dbReference>
<evidence type="ECO:0000256" key="5">
    <source>
        <dbReference type="RuleBase" id="RU003796"/>
    </source>
</evidence>
<dbReference type="InterPro" id="IPR003316">
    <property type="entry name" value="E2F_WHTH_DNA-bd_dom"/>
</dbReference>
<evidence type="ECO:0000256" key="6">
    <source>
        <dbReference type="SAM" id="MobiDB-lite"/>
    </source>
</evidence>
<dbReference type="Proteomes" id="UP001266305">
    <property type="component" value="Unassembled WGS sequence"/>
</dbReference>
<evidence type="ECO:0000256" key="2">
    <source>
        <dbReference type="ARBA" id="ARBA00023015"/>
    </source>
</evidence>
<dbReference type="Gene3D" id="1.10.10.10">
    <property type="entry name" value="Winged helix-like DNA-binding domain superfamily/Winged helix DNA-binding domain"/>
    <property type="match status" value="1"/>
</dbReference>
<organism evidence="8 9">
    <name type="scientific">Saguinus oedipus</name>
    <name type="common">Cotton-top tamarin</name>
    <name type="synonym">Oedipomidas oedipus</name>
    <dbReference type="NCBI Taxonomy" id="9490"/>
    <lineage>
        <taxon>Eukaryota</taxon>
        <taxon>Metazoa</taxon>
        <taxon>Chordata</taxon>
        <taxon>Craniata</taxon>
        <taxon>Vertebrata</taxon>
        <taxon>Euteleostomi</taxon>
        <taxon>Mammalia</taxon>
        <taxon>Eutheria</taxon>
        <taxon>Euarchontoglires</taxon>
        <taxon>Primates</taxon>
        <taxon>Haplorrhini</taxon>
        <taxon>Platyrrhini</taxon>
        <taxon>Cebidae</taxon>
        <taxon>Callitrichinae</taxon>
        <taxon>Saguinus</taxon>
    </lineage>
</organism>
<evidence type="ECO:0000256" key="3">
    <source>
        <dbReference type="ARBA" id="ARBA00023125"/>
    </source>
</evidence>
<evidence type="ECO:0000313" key="9">
    <source>
        <dbReference type="Proteomes" id="UP001266305"/>
    </source>
</evidence>
<dbReference type="PANTHER" id="PTHR12081">
    <property type="entry name" value="TRANSCRIPTION FACTOR E2F"/>
    <property type="match status" value="1"/>
</dbReference>
<dbReference type="Pfam" id="PF16421">
    <property type="entry name" value="E2F_CC-MB"/>
    <property type="match status" value="1"/>
</dbReference>
<dbReference type="Pfam" id="PF02319">
    <property type="entry name" value="WHD_E2F_TDP"/>
    <property type="match status" value="1"/>
</dbReference>
<dbReference type="InterPro" id="IPR015633">
    <property type="entry name" value="E2F"/>
</dbReference>
<dbReference type="EMBL" id="JASSZA010000023">
    <property type="protein sequence ID" value="KAK2084011.1"/>
    <property type="molecule type" value="Genomic_DNA"/>
</dbReference>
<gene>
    <name evidence="8" type="ORF">P7K49_039247</name>
</gene>
<name>A0ABQ9TGZ6_SAGOE</name>
<comment type="similarity">
    <text evidence="1 5">Belongs to the E2F/DP family.</text>
</comment>
<evidence type="ECO:0000313" key="8">
    <source>
        <dbReference type="EMBL" id="KAK2084011.1"/>
    </source>
</evidence>
<keyword evidence="4 5" id="KW-0804">Transcription</keyword>
<feature type="region of interest" description="Disordered" evidence="6">
    <location>
        <begin position="238"/>
        <end position="277"/>
    </location>
</feature>
<dbReference type="PANTHER" id="PTHR12081:SF19">
    <property type="entry name" value="TRANSCRIPTION FACTOR E2F6"/>
    <property type="match status" value="1"/>
</dbReference>
<keyword evidence="5" id="KW-0539">Nucleus</keyword>